<keyword evidence="2" id="KW-0479">Metal-binding</keyword>
<feature type="compositionally biased region" description="Polar residues" evidence="6">
    <location>
        <begin position="367"/>
        <end position="376"/>
    </location>
</feature>
<dbReference type="EMBL" id="NHRY01000254">
    <property type="protein sequence ID" value="PPQ27737.1"/>
    <property type="molecule type" value="Genomic_DNA"/>
</dbReference>
<evidence type="ECO:0000256" key="6">
    <source>
        <dbReference type="SAM" id="MobiDB-lite"/>
    </source>
</evidence>
<evidence type="ECO:0000256" key="5">
    <source>
        <dbReference type="ARBA" id="ARBA00023004"/>
    </source>
</evidence>
<keyword evidence="5" id="KW-0408">Iron</keyword>
<comment type="caution">
    <text evidence="8">The sequence shown here is derived from an EMBL/GenBank/DDBJ whole genome shotgun (WGS) entry which is preliminary data.</text>
</comment>
<dbReference type="SUPFAM" id="SSF51197">
    <property type="entry name" value="Clavaminate synthase-like"/>
    <property type="match status" value="1"/>
</dbReference>
<organism evidence="8 9">
    <name type="scientific">Rhodopila globiformis</name>
    <name type="common">Rhodopseudomonas globiformis</name>
    <dbReference type="NCBI Taxonomy" id="1071"/>
    <lineage>
        <taxon>Bacteria</taxon>
        <taxon>Pseudomonadati</taxon>
        <taxon>Pseudomonadota</taxon>
        <taxon>Alphaproteobacteria</taxon>
        <taxon>Acetobacterales</taxon>
        <taxon>Acetobacteraceae</taxon>
        <taxon>Rhodopila</taxon>
    </lineage>
</organism>
<evidence type="ECO:0000256" key="3">
    <source>
        <dbReference type="ARBA" id="ARBA00022964"/>
    </source>
</evidence>
<evidence type="ECO:0000259" key="7">
    <source>
        <dbReference type="Pfam" id="PF02668"/>
    </source>
</evidence>
<dbReference type="PANTHER" id="PTHR43779:SF3">
    <property type="entry name" value="(3R)-3-[(CARBOXYMETHYL)AMINO]FATTY ACID OXYGENASE_DECARBOXYLASE"/>
    <property type="match status" value="1"/>
</dbReference>
<keyword evidence="9" id="KW-1185">Reference proteome</keyword>
<dbReference type="Pfam" id="PF02668">
    <property type="entry name" value="TauD"/>
    <property type="match status" value="1"/>
</dbReference>
<sequence length="376" mass="42565">MTPIFRFASTENHPMRGPRQHSPSISYRYFTESARSRCRHGFSIAWPYRPSRIGRSALHPVGNARRMGKDNYPNTGRLRHMPIQTYALHPGFAAEASYRDLSERLDDTVIAAIGAALKTYPVLVFRDQHLTDAQLRDFALRFGPLEIGRPAARPGRRRLAIPQIGDVSNLDEDGKVRALTDKRRLDSLGNRLWHTDASYMPVPVVFGFLHAVTLPPPSPFGNGETEFADMRAAYDALPQATRDAIDPLVAEHDIFWSRAQIGFTDFEPGDREKYPPSPQRLVRRHPVTGRKNLYLSAHASHIVGWPVADGRLLLLDLTSHATQPGFVYSHDWRVGDLLIWDNRCTMHRGRPHDEMQPRDLRRATMLDTASTLDEAA</sequence>
<gene>
    <name evidence="8" type="ORF">CCS01_26465</name>
</gene>
<comment type="similarity">
    <text evidence="1">Belongs to the TfdA dioxygenase family.</text>
</comment>
<feature type="domain" description="TauD/TfdA-like" evidence="7">
    <location>
        <begin position="85"/>
        <end position="364"/>
    </location>
</feature>
<dbReference type="AlphaFoldDB" id="A0A2S6MZE3"/>
<dbReference type="InterPro" id="IPR003819">
    <property type="entry name" value="TauD/TfdA-like"/>
</dbReference>
<keyword evidence="3" id="KW-0223">Dioxygenase</keyword>
<dbReference type="GO" id="GO:0016706">
    <property type="term" value="F:2-oxoglutarate-dependent dioxygenase activity"/>
    <property type="evidence" value="ECO:0007669"/>
    <property type="project" value="UniProtKB-ARBA"/>
</dbReference>
<evidence type="ECO:0000313" key="9">
    <source>
        <dbReference type="Proteomes" id="UP000239724"/>
    </source>
</evidence>
<evidence type="ECO:0000256" key="1">
    <source>
        <dbReference type="ARBA" id="ARBA00005896"/>
    </source>
</evidence>
<feature type="compositionally biased region" description="Basic and acidic residues" evidence="6">
    <location>
        <begin position="351"/>
        <end position="364"/>
    </location>
</feature>
<accession>A0A2S6MZE3</accession>
<name>A0A2S6MZE3_RHOGL</name>
<reference evidence="8 9" key="1">
    <citation type="journal article" date="2018" name="Arch. Microbiol.">
        <title>New insights into the metabolic potential of the phototrophic purple bacterium Rhodopila globiformis DSM 161(T) from its draft genome sequence and evidence for a vanadium-dependent nitrogenase.</title>
        <authorList>
            <person name="Imhoff J.F."/>
            <person name="Rahn T."/>
            <person name="Kunzel S."/>
            <person name="Neulinger S.C."/>
        </authorList>
    </citation>
    <scope>NUCLEOTIDE SEQUENCE [LARGE SCALE GENOMIC DNA]</scope>
    <source>
        <strain evidence="8 9">DSM 161</strain>
    </source>
</reference>
<keyword evidence="4" id="KW-0560">Oxidoreductase</keyword>
<proteinExistence type="inferred from homology"/>
<evidence type="ECO:0000313" key="8">
    <source>
        <dbReference type="EMBL" id="PPQ27737.1"/>
    </source>
</evidence>
<evidence type="ECO:0000256" key="2">
    <source>
        <dbReference type="ARBA" id="ARBA00022723"/>
    </source>
</evidence>
<dbReference type="InterPro" id="IPR042098">
    <property type="entry name" value="TauD-like_sf"/>
</dbReference>
<evidence type="ECO:0000256" key="4">
    <source>
        <dbReference type="ARBA" id="ARBA00023002"/>
    </source>
</evidence>
<dbReference type="Proteomes" id="UP000239724">
    <property type="component" value="Unassembled WGS sequence"/>
</dbReference>
<protein>
    <recommendedName>
        <fullName evidence="7">TauD/TfdA-like domain-containing protein</fullName>
    </recommendedName>
</protein>
<feature type="region of interest" description="Disordered" evidence="6">
    <location>
        <begin position="349"/>
        <end position="376"/>
    </location>
</feature>
<dbReference type="Gene3D" id="3.60.130.10">
    <property type="entry name" value="Clavaminate synthase-like"/>
    <property type="match status" value="1"/>
</dbReference>
<dbReference type="PANTHER" id="PTHR43779">
    <property type="entry name" value="DIOXYGENASE RV0097-RELATED"/>
    <property type="match status" value="1"/>
</dbReference>
<dbReference type="GO" id="GO:0046872">
    <property type="term" value="F:metal ion binding"/>
    <property type="evidence" value="ECO:0007669"/>
    <property type="project" value="UniProtKB-KW"/>
</dbReference>
<dbReference type="InterPro" id="IPR051178">
    <property type="entry name" value="TfdA_dioxygenase"/>
</dbReference>